<feature type="transmembrane region" description="Helical" evidence="6">
    <location>
        <begin position="68"/>
        <end position="90"/>
    </location>
</feature>
<evidence type="ECO:0000256" key="4">
    <source>
        <dbReference type="ARBA" id="ARBA00022989"/>
    </source>
</evidence>
<keyword evidence="8" id="KW-1185">Reference proteome</keyword>
<dbReference type="PANTHER" id="PTHR12778:SF10">
    <property type="entry name" value="MAJOR FACILITATOR SUPERFAMILY DOMAIN-CONTAINING PROTEIN 3"/>
    <property type="match status" value="1"/>
</dbReference>
<feature type="transmembrane region" description="Helical" evidence="6">
    <location>
        <begin position="262"/>
        <end position="284"/>
    </location>
</feature>
<protein>
    <submittedName>
        <fullName evidence="7">MFS transporter PAT family beta-lactamase induction signal transducer ampG</fullName>
    </submittedName>
</protein>
<dbReference type="Pfam" id="PF13000">
    <property type="entry name" value="Acatn"/>
    <property type="match status" value="1"/>
</dbReference>
<gene>
    <name evidence="7" type="ORF">FBUS_03517</name>
</gene>
<dbReference type="InterPro" id="IPR036259">
    <property type="entry name" value="MFS_trans_sf"/>
</dbReference>
<dbReference type="GO" id="GO:0008521">
    <property type="term" value="F:acetyl-CoA transmembrane transporter activity"/>
    <property type="evidence" value="ECO:0007669"/>
    <property type="project" value="InterPro"/>
</dbReference>
<keyword evidence="5 6" id="KW-0472">Membrane</keyword>
<keyword evidence="4 6" id="KW-1133">Transmembrane helix</keyword>
<feature type="transmembrane region" description="Helical" evidence="6">
    <location>
        <begin position="40"/>
        <end position="56"/>
    </location>
</feature>
<accession>A0A8E0S756</accession>
<comment type="caution">
    <text evidence="7">The sequence shown here is derived from an EMBL/GenBank/DDBJ whole genome shotgun (WGS) entry which is preliminary data.</text>
</comment>
<evidence type="ECO:0000256" key="3">
    <source>
        <dbReference type="ARBA" id="ARBA00022692"/>
    </source>
</evidence>
<evidence type="ECO:0000256" key="2">
    <source>
        <dbReference type="ARBA" id="ARBA00022448"/>
    </source>
</evidence>
<reference evidence="7" key="1">
    <citation type="submission" date="2019-05" db="EMBL/GenBank/DDBJ databases">
        <title>Annotation for the trematode Fasciolopsis buski.</title>
        <authorList>
            <person name="Choi Y.-J."/>
        </authorList>
    </citation>
    <scope>NUCLEOTIDE SEQUENCE</scope>
    <source>
        <strain evidence="7">HT</strain>
        <tissue evidence="7">Whole worm</tissue>
    </source>
</reference>
<dbReference type="SUPFAM" id="SSF103473">
    <property type="entry name" value="MFS general substrate transporter"/>
    <property type="match status" value="1"/>
</dbReference>
<dbReference type="GO" id="GO:0035348">
    <property type="term" value="P:acetyl-CoA transmembrane transport"/>
    <property type="evidence" value="ECO:0007669"/>
    <property type="project" value="InterPro"/>
</dbReference>
<dbReference type="InterPro" id="IPR024371">
    <property type="entry name" value="AcetylCoA_trans_1-like"/>
</dbReference>
<dbReference type="Proteomes" id="UP000728185">
    <property type="component" value="Unassembled WGS sequence"/>
</dbReference>
<comment type="subcellular location">
    <subcellularLocation>
        <location evidence="1">Membrane</location>
        <topology evidence="1">Multi-pass membrane protein</topology>
    </subcellularLocation>
</comment>
<organism evidence="7 8">
    <name type="scientific">Fasciolopsis buskii</name>
    <dbReference type="NCBI Taxonomy" id="27845"/>
    <lineage>
        <taxon>Eukaryota</taxon>
        <taxon>Metazoa</taxon>
        <taxon>Spiralia</taxon>
        <taxon>Lophotrochozoa</taxon>
        <taxon>Platyhelminthes</taxon>
        <taxon>Trematoda</taxon>
        <taxon>Digenea</taxon>
        <taxon>Plagiorchiida</taxon>
        <taxon>Echinostomata</taxon>
        <taxon>Echinostomatoidea</taxon>
        <taxon>Fasciolidae</taxon>
        <taxon>Fasciolopsis</taxon>
    </lineage>
</organism>
<evidence type="ECO:0000256" key="6">
    <source>
        <dbReference type="SAM" id="Phobius"/>
    </source>
</evidence>
<feature type="transmembrane region" description="Helical" evidence="6">
    <location>
        <begin position="170"/>
        <end position="187"/>
    </location>
</feature>
<dbReference type="InterPro" id="IPR004752">
    <property type="entry name" value="AmpG_permease/AT-1"/>
</dbReference>
<evidence type="ECO:0000313" key="8">
    <source>
        <dbReference type="Proteomes" id="UP000728185"/>
    </source>
</evidence>
<dbReference type="OrthoDB" id="6415790at2759"/>
<evidence type="ECO:0000256" key="5">
    <source>
        <dbReference type="ARBA" id="ARBA00023136"/>
    </source>
</evidence>
<dbReference type="PANTHER" id="PTHR12778">
    <property type="entry name" value="SOLUTE CARRIER FAMILY 33 ACETYL-COA TRANSPORTER -RELATED"/>
    <property type="match status" value="1"/>
</dbReference>
<feature type="transmembrane region" description="Helical" evidence="6">
    <location>
        <begin position="296"/>
        <end position="317"/>
    </location>
</feature>
<keyword evidence="2" id="KW-0813">Transport</keyword>
<keyword evidence="3 6" id="KW-0812">Transmembrane</keyword>
<dbReference type="Gene3D" id="1.20.1250.20">
    <property type="entry name" value="MFS general substrate transporter like domains"/>
    <property type="match status" value="1"/>
</dbReference>
<dbReference type="AlphaFoldDB" id="A0A8E0S756"/>
<evidence type="ECO:0000313" key="7">
    <source>
        <dbReference type="EMBL" id="KAA0199887.1"/>
    </source>
</evidence>
<name>A0A8E0S756_9TREM</name>
<dbReference type="EMBL" id="LUCM01000859">
    <property type="protein sequence ID" value="KAA0199887.1"/>
    <property type="molecule type" value="Genomic_DNA"/>
</dbReference>
<proteinExistence type="predicted"/>
<sequence>MSWTFLVLLFLYILEGIPYGLQSRFLPLMLRSQGVSLTALGFYKVLYIPWLFKSLYAPLVDTRLTKRLWLLISLAGLLSISVTFSTGQILPQSSGDSFHDISLVPLACCLFLYNFFAATQDIAVDGLALLVLSFNQLSAGNTIQVVGYKLGAVLGGGVLTSLASCIPFSQLFWIVSAIYAVAVILCFRSEALRSVDPDYFEEVYLGSELAFSLFFTLDKSNTESTQKCDDQEERSNPRDPPTVSYVRALMASVAKSPGSRSLLILLLIYKLGEQGAMNMLPLLLFDRGASLAKVGFWTGLLGQFVSVAGSTAGYQFLNRKR</sequence>
<evidence type="ECO:0000256" key="1">
    <source>
        <dbReference type="ARBA" id="ARBA00004141"/>
    </source>
</evidence>
<dbReference type="GO" id="GO:0016020">
    <property type="term" value="C:membrane"/>
    <property type="evidence" value="ECO:0007669"/>
    <property type="project" value="UniProtKB-SubCell"/>
</dbReference>